<dbReference type="PANTHER" id="PTHR12110:SF48">
    <property type="entry name" value="BLL3656 PROTEIN"/>
    <property type="match status" value="1"/>
</dbReference>
<protein>
    <submittedName>
        <fullName evidence="2">Sugar phosphate isomerase/epimerase</fullName>
    </submittedName>
</protein>
<dbReference type="GO" id="GO:0016853">
    <property type="term" value="F:isomerase activity"/>
    <property type="evidence" value="ECO:0007669"/>
    <property type="project" value="UniProtKB-KW"/>
</dbReference>
<evidence type="ECO:0000313" key="2">
    <source>
        <dbReference type="EMBL" id="MBB6124010.1"/>
    </source>
</evidence>
<evidence type="ECO:0000259" key="1">
    <source>
        <dbReference type="Pfam" id="PF01261"/>
    </source>
</evidence>
<dbReference type="RefSeq" id="WP_184079607.1">
    <property type="nucleotide sequence ID" value="NZ_JACIJP010000002.1"/>
</dbReference>
<evidence type="ECO:0000313" key="3">
    <source>
        <dbReference type="Proteomes" id="UP000552700"/>
    </source>
</evidence>
<accession>A0A841J088</accession>
<dbReference type="InterPro" id="IPR013022">
    <property type="entry name" value="Xyl_isomerase-like_TIM-brl"/>
</dbReference>
<dbReference type="InterPro" id="IPR036237">
    <property type="entry name" value="Xyl_isomerase-like_sf"/>
</dbReference>
<keyword evidence="3" id="KW-1185">Reference proteome</keyword>
<dbReference type="AlphaFoldDB" id="A0A841J088"/>
<name>A0A841J088_9SPHN</name>
<comment type="caution">
    <text evidence="2">The sequence shown here is derived from an EMBL/GenBank/DDBJ whole genome shotgun (WGS) entry which is preliminary data.</text>
</comment>
<dbReference type="EMBL" id="JACIJP010000002">
    <property type="protein sequence ID" value="MBB6124010.1"/>
    <property type="molecule type" value="Genomic_DNA"/>
</dbReference>
<dbReference type="SUPFAM" id="SSF51658">
    <property type="entry name" value="Xylose isomerase-like"/>
    <property type="match status" value="1"/>
</dbReference>
<feature type="domain" description="Xylose isomerase-like TIM barrel" evidence="1">
    <location>
        <begin position="20"/>
        <end position="222"/>
    </location>
</feature>
<gene>
    <name evidence="2" type="ORF">FHS92_001739</name>
</gene>
<sequence>MNPLSLASGVLPEFGASVVIEAARSAGFDAAGIWVDPAEWTTAQSQAARDALTATGLPLLDVEVVWIKPGEGLDAHRRIIDIGADLGAADVLCVSSHPDPAATAAALEALCHHAEGSGMRVALEFGVFTQVKNLTQARAIIEMVGHPLGAILVDPIHVDRSGTSIEQIAQLDPALVPYAQFCDASARRPDPDDFDAVILDAVDLREQCGQGALPLEAMLAALPVDIPLSVELRSLALRTAYPDPMARACAVAQATRDWFGRRRDLAAGENR</sequence>
<dbReference type="InterPro" id="IPR050312">
    <property type="entry name" value="IolE/XylAMocC-like"/>
</dbReference>
<keyword evidence="2" id="KW-0413">Isomerase</keyword>
<organism evidence="2 3">
    <name type="scientific">Sphingobium subterraneum</name>
    <dbReference type="NCBI Taxonomy" id="627688"/>
    <lineage>
        <taxon>Bacteria</taxon>
        <taxon>Pseudomonadati</taxon>
        <taxon>Pseudomonadota</taxon>
        <taxon>Alphaproteobacteria</taxon>
        <taxon>Sphingomonadales</taxon>
        <taxon>Sphingomonadaceae</taxon>
        <taxon>Sphingobium</taxon>
    </lineage>
</organism>
<dbReference type="Proteomes" id="UP000552700">
    <property type="component" value="Unassembled WGS sequence"/>
</dbReference>
<dbReference type="Gene3D" id="3.20.20.150">
    <property type="entry name" value="Divalent-metal-dependent TIM barrel enzymes"/>
    <property type="match status" value="1"/>
</dbReference>
<proteinExistence type="predicted"/>
<dbReference type="Pfam" id="PF01261">
    <property type="entry name" value="AP_endonuc_2"/>
    <property type="match status" value="1"/>
</dbReference>
<dbReference type="PANTHER" id="PTHR12110">
    <property type="entry name" value="HYDROXYPYRUVATE ISOMERASE"/>
    <property type="match status" value="1"/>
</dbReference>
<reference evidence="2 3" key="1">
    <citation type="submission" date="2020-08" db="EMBL/GenBank/DDBJ databases">
        <title>Genomic Encyclopedia of Type Strains, Phase IV (KMG-IV): sequencing the most valuable type-strain genomes for metagenomic binning, comparative biology and taxonomic classification.</title>
        <authorList>
            <person name="Goeker M."/>
        </authorList>
    </citation>
    <scope>NUCLEOTIDE SEQUENCE [LARGE SCALE GENOMIC DNA]</scope>
    <source>
        <strain evidence="2 3">DSM 102255</strain>
    </source>
</reference>